<keyword evidence="4" id="KW-1185">Reference proteome</keyword>
<evidence type="ECO:0000313" key="4">
    <source>
        <dbReference type="Proteomes" id="UP000654604"/>
    </source>
</evidence>
<accession>A0ABR9V6N1</accession>
<comment type="caution">
    <text evidence="3">The sequence shown here is derived from an EMBL/GenBank/DDBJ whole genome shotgun (WGS) entry which is preliminary data.</text>
</comment>
<dbReference type="InterPro" id="IPR004474">
    <property type="entry name" value="LytR_CpsA_psr"/>
</dbReference>
<protein>
    <submittedName>
        <fullName evidence="3">LCP family protein</fullName>
    </submittedName>
</protein>
<name>A0ABR9V6N1_9CHRO</name>
<dbReference type="Pfam" id="PF03816">
    <property type="entry name" value="LytR_cpsA_psr"/>
    <property type="match status" value="1"/>
</dbReference>
<dbReference type="EMBL" id="JADEWC010000035">
    <property type="protein sequence ID" value="MBE9223533.1"/>
    <property type="molecule type" value="Genomic_DNA"/>
</dbReference>
<sequence>MIKGIVWGSTLILTAGLSAMVGMSVALNSPLPFNLDAIWQKIDGVRQAGLSALWQRKLQQPVNILVMGVDIQPGVDANSEQRFSARSDTMLLVRLDPSNDSLSMLSIPRDTRVRFPNGSWDKINAANAIGGIDLTIRVLQNNLNDVPVNRYVRITTESFQELVDAVGGVDVYVPMDMEYTDRTQGLYINLKEGQQILNGDQAEQFVRYRGDNLGDIGRVKRQQIILEAIKNKLQSPMVIVRLPQILKVVDKNVDTNLTNGEIITLMSFAKGLEQNGFNTTLLPGRASQPWEYRLSYWLISENEKNQVIQPYLNR</sequence>
<proteinExistence type="inferred from homology"/>
<evidence type="ECO:0000313" key="3">
    <source>
        <dbReference type="EMBL" id="MBE9223533.1"/>
    </source>
</evidence>
<dbReference type="Gene3D" id="3.40.630.190">
    <property type="entry name" value="LCP protein"/>
    <property type="match status" value="1"/>
</dbReference>
<gene>
    <name evidence="3" type="ORF">IQ215_12585</name>
</gene>
<evidence type="ECO:0000259" key="2">
    <source>
        <dbReference type="Pfam" id="PF03816"/>
    </source>
</evidence>
<feature type="domain" description="Cell envelope-related transcriptional attenuator" evidence="2">
    <location>
        <begin position="86"/>
        <end position="234"/>
    </location>
</feature>
<dbReference type="PANTHER" id="PTHR33392:SF6">
    <property type="entry name" value="POLYISOPRENYL-TEICHOIC ACID--PEPTIDOGLYCAN TEICHOIC ACID TRANSFERASE TAGU"/>
    <property type="match status" value="1"/>
</dbReference>
<organism evidence="3 4">
    <name type="scientific">Cyanobacterium stanieri LEGE 03274</name>
    <dbReference type="NCBI Taxonomy" id="1828756"/>
    <lineage>
        <taxon>Bacteria</taxon>
        <taxon>Bacillati</taxon>
        <taxon>Cyanobacteriota</taxon>
        <taxon>Cyanophyceae</taxon>
        <taxon>Oscillatoriophycideae</taxon>
        <taxon>Chroococcales</taxon>
        <taxon>Geminocystaceae</taxon>
        <taxon>Cyanobacterium</taxon>
    </lineage>
</organism>
<evidence type="ECO:0000256" key="1">
    <source>
        <dbReference type="ARBA" id="ARBA00006068"/>
    </source>
</evidence>
<reference evidence="3 4" key="1">
    <citation type="submission" date="2020-10" db="EMBL/GenBank/DDBJ databases">
        <authorList>
            <person name="Castelo-Branco R."/>
            <person name="Eusebio N."/>
            <person name="Adriana R."/>
            <person name="Vieira A."/>
            <person name="Brugerolle De Fraissinette N."/>
            <person name="Rezende De Castro R."/>
            <person name="Schneider M.P."/>
            <person name="Vasconcelos V."/>
            <person name="Leao P.N."/>
        </authorList>
    </citation>
    <scope>NUCLEOTIDE SEQUENCE [LARGE SCALE GENOMIC DNA]</scope>
    <source>
        <strain evidence="3 4">LEGE 03274</strain>
    </source>
</reference>
<dbReference type="PANTHER" id="PTHR33392">
    <property type="entry name" value="POLYISOPRENYL-TEICHOIC ACID--PEPTIDOGLYCAN TEICHOIC ACID TRANSFERASE TAGU"/>
    <property type="match status" value="1"/>
</dbReference>
<dbReference type="Proteomes" id="UP000654604">
    <property type="component" value="Unassembled WGS sequence"/>
</dbReference>
<dbReference type="InterPro" id="IPR050922">
    <property type="entry name" value="LytR/CpsA/Psr_CW_biosynth"/>
</dbReference>
<dbReference type="RefSeq" id="WP_193801769.1">
    <property type="nucleotide sequence ID" value="NZ_JADEWC010000035.1"/>
</dbReference>
<comment type="similarity">
    <text evidence="1">Belongs to the LytR/CpsA/Psr (LCP) family.</text>
</comment>
<dbReference type="NCBIfam" id="TIGR00350">
    <property type="entry name" value="lytR_cpsA_psr"/>
    <property type="match status" value="1"/>
</dbReference>